<dbReference type="Proteomes" id="UP000596857">
    <property type="component" value="Unassembled WGS sequence"/>
</dbReference>
<sequence>MVPKIKNDFGNSANKMRYNTKKFVQPSTIKRLTEQPAIAEGSIEKHIANLFDELTVNITSPALKRSGFFSVGKRANLNIGKTENMNIIIGEKHKHDIPIIMTLSMTAAAAIVEYYEKHGELPVTISISPELTGAIPASEWSPANAAAMEKRFTETPDGKASHVVIVYVGSSLVTVTIKYTSVKITQEGVPAIYALREAPAPKENNIPGILDKLVKEYKNKKGSEHIAKLSQIDIAKKRGLLIDIGAGTTELIHLHGANPVTDNCTGRRRGVGHAAEEAAKALSSDLGGHLEINRQRFDDILLNNEDNLHESALRFMDDAKFVEAQNIMEIIIERYKVIGGDIEYFMVLGGGSITFEPDLYSDLVAFAEEVHCFVLWIPKEYAVDMNLDGLSILHEKVFFPSEVVKS</sequence>
<dbReference type="CDD" id="cd24023">
    <property type="entry name" value="ASKHA_NBD_ParM_Alp7A-like"/>
    <property type="match status" value="1"/>
</dbReference>
<dbReference type="Gene3D" id="3.30.420.40">
    <property type="match status" value="2"/>
</dbReference>
<evidence type="ECO:0000313" key="2">
    <source>
        <dbReference type="Proteomes" id="UP000596857"/>
    </source>
</evidence>
<organism evidence="1 2">
    <name type="scientific">Paenibacillus phytohabitans</name>
    <dbReference type="NCBI Taxonomy" id="2654978"/>
    <lineage>
        <taxon>Bacteria</taxon>
        <taxon>Bacillati</taxon>
        <taxon>Bacillota</taxon>
        <taxon>Bacilli</taxon>
        <taxon>Bacillales</taxon>
        <taxon>Paenibacillaceae</taxon>
        <taxon>Paenibacillus</taxon>
    </lineage>
</organism>
<dbReference type="RefSeq" id="WP_171719952.1">
    <property type="nucleotide sequence ID" value="NZ_WHOB01000084.1"/>
</dbReference>
<dbReference type="EMBL" id="WHOB01000084">
    <property type="protein sequence ID" value="NOU82635.1"/>
    <property type="molecule type" value="Genomic_DNA"/>
</dbReference>
<protein>
    <recommendedName>
        <fullName evidence="3">Actin-like protein N-terminal domain-containing protein</fullName>
    </recommendedName>
</protein>
<reference evidence="1 2" key="1">
    <citation type="submission" date="2019-10" db="EMBL/GenBank/DDBJ databases">
        <title>Description of Paenibacillus terricola sp. nov.</title>
        <authorList>
            <person name="Carlier A."/>
            <person name="Qi S."/>
        </authorList>
    </citation>
    <scope>NUCLEOTIDE SEQUENCE [LARGE SCALE GENOMIC DNA]</scope>
    <source>
        <strain evidence="1 2">LMG 31459</strain>
    </source>
</reference>
<evidence type="ECO:0008006" key="3">
    <source>
        <dbReference type="Google" id="ProtNLM"/>
    </source>
</evidence>
<proteinExistence type="predicted"/>
<dbReference type="InterPro" id="IPR043129">
    <property type="entry name" value="ATPase_NBD"/>
</dbReference>
<dbReference type="SUPFAM" id="SSF53067">
    <property type="entry name" value="Actin-like ATPase domain"/>
    <property type="match status" value="1"/>
</dbReference>
<comment type="caution">
    <text evidence="1">The sequence shown here is derived from an EMBL/GenBank/DDBJ whole genome shotgun (WGS) entry which is preliminary data.</text>
</comment>
<keyword evidence="2" id="KW-1185">Reference proteome</keyword>
<accession>A0ABX1YNJ6</accession>
<evidence type="ECO:0000313" key="1">
    <source>
        <dbReference type="EMBL" id="NOU82635.1"/>
    </source>
</evidence>
<name>A0ABX1YNJ6_9BACL</name>
<gene>
    <name evidence="1" type="ORF">GC101_27610</name>
</gene>